<reference evidence="3" key="3">
    <citation type="submission" date="2025-09" db="UniProtKB">
        <authorList>
            <consortium name="Ensembl"/>
        </authorList>
    </citation>
    <scope>IDENTIFICATION</scope>
    <source>
        <strain evidence="3">Glennie</strain>
    </source>
</reference>
<reference evidence="3 4" key="1">
    <citation type="journal article" date="2008" name="Nature">
        <title>Genome analysis of the platypus reveals unique signatures of evolution.</title>
        <authorList>
            <person name="Warren W.C."/>
            <person name="Hillier L.W."/>
            <person name="Marshall Graves J.A."/>
            <person name="Birney E."/>
            <person name="Ponting C.P."/>
            <person name="Grutzner F."/>
            <person name="Belov K."/>
            <person name="Miller W."/>
            <person name="Clarke L."/>
            <person name="Chinwalla A.T."/>
            <person name="Yang S.P."/>
            <person name="Heger A."/>
            <person name="Locke D.P."/>
            <person name="Miethke P."/>
            <person name="Waters P.D."/>
            <person name="Veyrunes F."/>
            <person name="Fulton L."/>
            <person name="Fulton B."/>
            <person name="Graves T."/>
            <person name="Wallis J."/>
            <person name="Puente X.S."/>
            <person name="Lopez-Otin C."/>
            <person name="Ordonez G.R."/>
            <person name="Eichler E.E."/>
            <person name="Chen L."/>
            <person name="Cheng Z."/>
            <person name="Deakin J.E."/>
            <person name="Alsop A."/>
            <person name="Thompson K."/>
            <person name="Kirby P."/>
            <person name="Papenfuss A.T."/>
            <person name="Wakefield M.J."/>
            <person name="Olender T."/>
            <person name="Lancet D."/>
            <person name="Huttley G.A."/>
            <person name="Smit A.F."/>
            <person name="Pask A."/>
            <person name="Temple-Smith P."/>
            <person name="Batzer M.A."/>
            <person name="Walker J.A."/>
            <person name="Konkel M.K."/>
            <person name="Harris R.S."/>
            <person name="Whittington C.M."/>
            <person name="Wong E.S."/>
            <person name="Gemmell N.J."/>
            <person name="Buschiazzo E."/>
            <person name="Vargas Jentzsch I.M."/>
            <person name="Merkel A."/>
            <person name="Schmitz J."/>
            <person name="Zemann A."/>
            <person name="Churakov G."/>
            <person name="Kriegs J.O."/>
            <person name="Brosius J."/>
            <person name="Murchison E.P."/>
            <person name="Sachidanandam R."/>
            <person name="Smith C."/>
            <person name="Hannon G.J."/>
            <person name="Tsend-Ayush E."/>
            <person name="McMillan D."/>
            <person name="Attenborough R."/>
            <person name="Rens W."/>
            <person name="Ferguson-Smith M."/>
            <person name="Lefevre C.M."/>
            <person name="Sharp J.A."/>
            <person name="Nicholas K.R."/>
            <person name="Ray D.A."/>
            <person name="Kube M."/>
            <person name="Reinhardt R."/>
            <person name="Pringle T.H."/>
            <person name="Taylor J."/>
            <person name="Jones R.C."/>
            <person name="Nixon B."/>
            <person name="Dacheux J.L."/>
            <person name="Niwa H."/>
            <person name="Sekita Y."/>
            <person name="Huang X."/>
            <person name="Stark A."/>
            <person name="Kheradpour P."/>
            <person name="Kellis M."/>
            <person name="Flicek P."/>
            <person name="Chen Y."/>
            <person name="Webber C."/>
            <person name="Hardison R."/>
            <person name="Nelson J."/>
            <person name="Hallsworth-Pepin K."/>
            <person name="Delehaunty K."/>
            <person name="Markovic C."/>
            <person name="Minx P."/>
            <person name="Feng Y."/>
            <person name="Kremitzki C."/>
            <person name="Mitreva M."/>
            <person name="Glasscock J."/>
            <person name="Wylie T."/>
            <person name="Wohldmann P."/>
            <person name="Thiru P."/>
            <person name="Nhan M.N."/>
            <person name="Pohl C.S."/>
            <person name="Smith S.M."/>
            <person name="Hou S."/>
            <person name="Nefedov M."/>
            <person name="de Jong P.J."/>
            <person name="Renfree M.B."/>
            <person name="Mardis E.R."/>
            <person name="Wilson R.K."/>
        </authorList>
    </citation>
    <scope>NUCLEOTIDE SEQUENCE [LARGE SCALE GENOMIC DNA]</scope>
    <source>
        <strain evidence="3 4">Glennie</strain>
    </source>
</reference>
<keyword evidence="4" id="KW-1185">Reference proteome</keyword>
<gene>
    <name evidence="3" type="primary">SAC3D1</name>
</gene>
<dbReference type="InterPro" id="IPR005062">
    <property type="entry name" value="SAC3/GANP/THP3_conserved"/>
</dbReference>
<dbReference type="InParanoid" id="A0A6I8P2Z1"/>
<name>A0A6I8P2Z1_ORNAN</name>
<evidence type="ECO:0000313" key="3">
    <source>
        <dbReference type="Ensembl" id="ENSOANP00000048230.1"/>
    </source>
</evidence>
<dbReference type="PANTHER" id="PTHR12436">
    <property type="entry name" value="80 KDA MCM3-ASSOCIATED PROTEIN"/>
    <property type="match status" value="1"/>
</dbReference>
<sequence length="476" mass="50711">MVHCGAPARCIVGRRVETPARCLVGGRAGTTTRRLVGLRRDALWEGGWRLRPGALWEAGESGGSRAGAVGWAPLPRVADGPFPPPPPSPPPGAPPPCPMDAPLGTCPDMCPASERARRERQGRLHPLEVLQEERREQEREQERERDGPDPLPVPEYCRPGAGSGRPPPCQLRPPAVLLRTVRHLLHLLDRPDPGPRAPAAAFVGDRLRAVRLDLALQGGAAAAGPAAAAAVLEASLSALLCAAARLRPDHPRLLRDQLHESFGSLRRCYGDGHGHGDGDGDGPDPHPRQPSFQALFLLYNLGSPEARQQVLQLPQSTRRHPAVRRALAVDAAFCEGNSARLFRLLGALPFLPSCAVQRHVGPARRRALARLARALGTPRGQAYPLARLARLLALDGPEEGRELCRLHGLPVVDGRDGGEAVAVFSRGGFTADGPPPPAPCALLVGSKLRGRTLSQVVMAEEPDEEEGEAEAAPAPT</sequence>
<evidence type="ECO:0000259" key="2">
    <source>
        <dbReference type="Pfam" id="PF03399"/>
    </source>
</evidence>
<organism evidence="3 4">
    <name type="scientific">Ornithorhynchus anatinus</name>
    <name type="common">Duckbill platypus</name>
    <dbReference type="NCBI Taxonomy" id="9258"/>
    <lineage>
        <taxon>Eukaryota</taxon>
        <taxon>Metazoa</taxon>
        <taxon>Chordata</taxon>
        <taxon>Craniata</taxon>
        <taxon>Vertebrata</taxon>
        <taxon>Euteleostomi</taxon>
        <taxon>Mammalia</taxon>
        <taxon>Monotremata</taxon>
        <taxon>Ornithorhynchidae</taxon>
        <taxon>Ornithorhynchus</taxon>
    </lineage>
</organism>
<dbReference type="GO" id="GO:0005819">
    <property type="term" value="C:spindle"/>
    <property type="evidence" value="ECO:0000318"/>
    <property type="project" value="GO_Central"/>
</dbReference>
<proteinExistence type="predicted"/>
<feature type="domain" description="SAC3/GANP/THP3 conserved" evidence="2">
    <location>
        <begin position="109"/>
        <end position="411"/>
    </location>
</feature>
<dbReference type="GeneTree" id="ENSGT00940000160988"/>
<dbReference type="Proteomes" id="UP000002279">
    <property type="component" value="Chromosome 3"/>
</dbReference>
<dbReference type="GO" id="GO:0005813">
    <property type="term" value="C:centrosome"/>
    <property type="evidence" value="ECO:0000318"/>
    <property type="project" value="GO_Central"/>
</dbReference>
<feature type="compositionally biased region" description="Pro residues" evidence="1">
    <location>
        <begin position="81"/>
        <end position="99"/>
    </location>
</feature>
<dbReference type="GO" id="GO:0005634">
    <property type="term" value="C:nucleus"/>
    <property type="evidence" value="ECO:0000318"/>
    <property type="project" value="GO_Central"/>
</dbReference>
<dbReference type="Gene3D" id="1.25.40.990">
    <property type="match status" value="1"/>
</dbReference>
<protein>
    <recommendedName>
        <fullName evidence="2">SAC3/GANP/THP3 conserved domain-containing protein</fullName>
    </recommendedName>
</protein>
<dbReference type="FunCoup" id="A0A6I8P2Z1">
    <property type="interactions" value="239"/>
</dbReference>
<feature type="compositionally biased region" description="Basic and acidic residues" evidence="1">
    <location>
        <begin position="114"/>
        <end position="148"/>
    </location>
</feature>
<dbReference type="GO" id="GO:0051298">
    <property type="term" value="P:centrosome duplication"/>
    <property type="evidence" value="ECO:0000318"/>
    <property type="project" value="GO_Central"/>
</dbReference>
<dbReference type="Ensembl" id="ENSOANT00000063266.1">
    <property type="protein sequence ID" value="ENSOANP00000048230.1"/>
    <property type="gene ID" value="ENSOANG00000047291.1"/>
</dbReference>
<evidence type="ECO:0000256" key="1">
    <source>
        <dbReference type="SAM" id="MobiDB-lite"/>
    </source>
</evidence>
<dbReference type="GO" id="GO:0051225">
    <property type="term" value="P:spindle assembly"/>
    <property type="evidence" value="ECO:0000318"/>
    <property type="project" value="GO_Central"/>
</dbReference>
<dbReference type="AlphaFoldDB" id="A0A6I8P2Z1"/>
<evidence type="ECO:0000313" key="4">
    <source>
        <dbReference type="Proteomes" id="UP000002279"/>
    </source>
</evidence>
<accession>A0A6I8P2Z1</accession>
<reference evidence="3" key="2">
    <citation type="submission" date="2025-08" db="UniProtKB">
        <authorList>
            <consortium name="Ensembl"/>
        </authorList>
    </citation>
    <scope>IDENTIFICATION</scope>
    <source>
        <strain evidence="3">Glennie</strain>
    </source>
</reference>
<feature type="region of interest" description="Disordered" evidence="1">
    <location>
        <begin position="58"/>
        <end position="170"/>
    </location>
</feature>
<dbReference type="PANTHER" id="PTHR12436:SF38">
    <property type="entry name" value="SAC3 DOMAIN-CONTAINING PROTEIN 1"/>
    <property type="match status" value="1"/>
</dbReference>
<dbReference type="Pfam" id="PF03399">
    <property type="entry name" value="SAC3_GANP"/>
    <property type="match status" value="1"/>
</dbReference>
<dbReference type="InterPro" id="IPR045107">
    <property type="entry name" value="SAC3/GANP/THP3"/>
</dbReference>
<dbReference type="Bgee" id="ENSOANG00000047291">
    <property type="expression patterns" value="Expressed in adult mammalian kidney and 7 other cell types or tissues"/>
</dbReference>
<dbReference type="OMA" id="WDPLELR"/>